<dbReference type="InterPro" id="IPR002347">
    <property type="entry name" value="SDR_fam"/>
</dbReference>
<comment type="similarity">
    <text evidence="1 3">Belongs to the short-chain dehydrogenases/reductases (SDR) family.</text>
</comment>
<dbReference type="InterPro" id="IPR020904">
    <property type="entry name" value="Sc_DH/Rdtase_CS"/>
</dbReference>
<dbReference type="CDD" id="cd05233">
    <property type="entry name" value="SDR_c"/>
    <property type="match status" value="1"/>
</dbReference>
<keyword evidence="2" id="KW-0560">Oxidoreductase</keyword>
<dbReference type="PRINTS" id="PR00080">
    <property type="entry name" value="SDRFAMILY"/>
</dbReference>
<gene>
    <name evidence="4" type="ORF">FOY51_22665</name>
</gene>
<dbReference type="NCBIfam" id="NF005878">
    <property type="entry name" value="PRK07825.1"/>
    <property type="match status" value="1"/>
</dbReference>
<dbReference type="EMBL" id="VLNY01000015">
    <property type="protein sequence ID" value="KAA0019450.1"/>
    <property type="molecule type" value="Genomic_DNA"/>
</dbReference>
<dbReference type="GO" id="GO:0016616">
    <property type="term" value="F:oxidoreductase activity, acting on the CH-OH group of donors, NAD or NADP as acceptor"/>
    <property type="evidence" value="ECO:0007669"/>
    <property type="project" value="TreeGrafter"/>
</dbReference>
<evidence type="ECO:0000313" key="4">
    <source>
        <dbReference type="EMBL" id="KAA0019450.1"/>
    </source>
</evidence>
<dbReference type="InterPro" id="IPR036291">
    <property type="entry name" value="NAD(P)-bd_dom_sf"/>
</dbReference>
<comment type="caution">
    <text evidence="4">The sequence shown here is derived from an EMBL/GenBank/DDBJ whole genome shotgun (WGS) entry which is preliminary data.</text>
</comment>
<sequence length="314" mass="33198">MHACGIVEDLTIRHVRWDLLPPDTLGVHGRSAVTSKPLTGRIVAVTGGAQGIGKEIATHLAATGARVAIGDRDRDGARTTAAAIGGTTVGFDLDVSSRESFAAFLNAVEQEWGPVDVLVNNAGVMWVGPFDEEPEAAQRRQFDVNLHGVINGVKLAAPAMRSRGHGHIVTIASAASKLAPPGESTYAATKHAVYGYLTGVRAELRGSGVELSVIMPGVVDTELAKGTATGSAKLLQPQDVAKAVVSVIQKPRFEVTLPSYVDPALRLVNVLPRLARDFVMRQMIPNQIEATAGSSERADYESRVIASDKQGRNT</sequence>
<keyword evidence="5" id="KW-1185">Reference proteome</keyword>
<protein>
    <submittedName>
        <fullName evidence="4">SDR family oxidoreductase</fullName>
    </submittedName>
</protein>
<evidence type="ECO:0000256" key="1">
    <source>
        <dbReference type="ARBA" id="ARBA00006484"/>
    </source>
</evidence>
<dbReference type="PANTHER" id="PTHR24322:SF736">
    <property type="entry name" value="RETINOL DEHYDROGENASE 10"/>
    <property type="match status" value="1"/>
</dbReference>
<evidence type="ECO:0000256" key="3">
    <source>
        <dbReference type="RuleBase" id="RU000363"/>
    </source>
</evidence>
<organism evidence="4 5">
    <name type="scientific">Antrihabitans cavernicola</name>
    <dbReference type="NCBI Taxonomy" id="2495913"/>
    <lineage>
        <taxon>Bacteria</taxon>
        <taxon>Bacillati</taxon>
        <taxon>Actinomycetota</taxon>
        <taxon>Actinomycetes</taxon>
        <taxon>Mycobacteriales</taxon>
        <taxon>Nocardiaceae</taxon>
        <taxon>Antrihabitans</taxon>
    </lineage>
</organism>
<evidence type="ECO:0000256" key="2">
    <source>
        <dbReference type="ARBA" id="ARBA00023002"/>
    </source>
</evidence>
<dbReference type="PROSITE" id="PS00061">
    <property type="entry name" value="ADH_SHORT"/>
    <property type="match status" value="1"/>
</dbReference>
<dbReference type="PRINTS" id="PR00081">
    <property type="entry name" value="GDHRDH"/>
</dbReference>
<dbReference type="Gene3D" id="3.40.50.720">
    <property type="entry name" value="NAD(P)-binding Rossmann-like Domain"/>
    <property type="match status" value="1"/>
</dbReference>
<proteinExistence type="inferred from homology"/>
<dbReference type="SUPFAM" id="SSF51735">
    <property type="entry name" value="NAD(P)-binding Rossmann-fold domains"/>
    <property type="match status" value="1"/>
</dbReference>
<dbReference type="OrthoDB" id="9775296at2"/>
<name>A0A5A7S7U5_9NOCA</name>
<reference evidence="4 5" key="1">
    <citation type="submission" date="2019-07" db="EMBL/GenBank/DDBJ databases">
        <title>Rhodococcus cavernicolus sp. nov., isolated from a cave.</title>
        <authorList>
            <person name="Lee S.D."/>
        </authorList>
    </citation>
    <scope>NUCLEOTIDE SEQUENCE [LARGE SCALE GENOMIC DNA]</scope>
    <source>
        <strain evidence="4 5">C1-24</strain>
    </source>
</reference>
<dbReference type="AlphaFoldDB" id="A0A5A7S7U5"/>
<dbReference type="Pfam" id="PF00106">
    <property type="entry name" value="adh_short"/>
    <property type="match status" value="1"/>
</dbReference>
<dbReference type="Proteomes" id="UP000322244">
    <property type="component" value="Unassembled WGS sequence"/>
</dbReference>
<evidence type="ECO:0000313" key="5">
    <source>
        <dbReference type="Proteomes" id="UP000322244"/>
    </source>
</evidence>
<accession>A0A5A7S7U5</accession>
<dbReference type="PANTHER" id="PTHR24322">
    <property type="entry name" value="PKSB"/>
    <property type="match status" value="1"/>
</dbReference>